<evidence type="ECO:0000313" key="3">
    <source>
        <dbReference type="Proteomes" id="UP000037151"/>
    </source>
</evidence>
<organism evidence="2 3">
    <name type="scientific">Streptomyces acidiscabies</name>
    <dbReference type="NCBI Taxonomy" id="42234"/>
    <lineage>
        <taxon>Bacteria</taxon>
        <taxon>Bacillati</taxon>
        <taxon>Actinomycetota</taxon>
        <taxon>Actinomycetes</taxon>
        <taxon>Kitasatosporales</taxon>
        <taxon>Streptomycetaceae</taxon>
        <taxon>Streptomyces</taxon>
    </lineage>
</organism>
<dbReference type="AlphaFoldDB" id="A0A0L0JDS2"/>
<dbReference type="Proteomes" id="UP000037151">
    <property type="component" value="Unassembled WGS sequence"/>
</dbReference>
<evidence type="ECO:0000313" key="2">
    <source>
        <dbReference type="EMBL" id="KND23826.1"/>
    </source>
</evidence>
<reference evidence="3" key="1">
    <citation type="submission" date="2014-07" db="EMBL/GenBank/DDBJ databases">
        <title>Genome sequencing of plant-pathogenic Streptomyces species.</title>
        <authorList>
            <person name="Harrison J."/>
            <person name="Sapp M."/>
            <person name="Thwaites R."/>
            <person name="Studholme D.J."/>
        </authorList>
    </citation>
    <scope>NUCLEOTIDE SEQUENCE [LARGE SCALE GENOMIC DNA]</scope>
    <source>
        <strain evidence="3">NCPPB 4445</strain>
    </source>
</reference>
<gene>
    <name evidence="2" type="ORF">IQ63_43655</name>
</gene>
<protein>
    <recommendedName>
        <fullName evidence="1">Tn3 transposase DDE domain-containing protein</fullName>
    </recommendedName>
</protein>
<dbReference type="GO" id="GO:0004803">
    <property type="term" value="F:transposase activity"/>
    <property type="evidence" value="ECO:0007669"/>
    <property type="project" value="InterPro"/>
</dbReference>
<comment type="caution">
    <text evidence="2">The sequence shown here is derived from an EMBL/GenBank/DDBJ whole genome shotgun (WGS) entry which is preliminary data.</text>
</comment>
<dbReference type="Pfam" id="PF01526">
    <property type="entry name" value="DDE_Tnp_Tn3"/>
    <property type="match status" value="1"/>
</dbReference>
<dbReference type="InterPro" id="IPR002513">
    <property type="entry name" value="Tn3_Tnp_DDE_dom"/>
</dbReference>
<sequence length="161" mass="18405">MLKEYGAIRRTIYAAKYLSDPVYRRKIARQLNKGESLHTLRRQLHYAREGKVTRRQPEQRNAQAWCLTVVTNAVVCWRTTCLGLAVGELRGSGREVDAEVLAHISPARSSAVNYYGSIAVDYDRELAQLDDQGHRRRRTARLVCQQGSDLALWLDRGPFPH</sequence>
<dbReference type="OrthoDB" id="4337906at2"/>
<accession>A0A0L0JDS2</accession>
<dbReference type="GO" id="GO:0006313">
    <property type="term" value="P:DNA transposition"/>
    <property type="evidence" value="ECO:0007669"/>
    <property type="project" value="InterPro"/>
</dbReference>
<proteinExistence type="predicted"/>
<name>A0A0L0JDS2_9ACTN</name>
<feature type="domain" description="Tn3 transposase DDE" evidence="1">
    <location>
        <begin position="2"/>
        <end position="116"/>
    </location>
</feature>
<dbReference type="EMBL" id="JPPY01000257">
    <property type="protein sequence ID" value="KND23826.1"/>
    <property type="molecule type" value="Genomic_DNA"/>
</dbReference>
<evidence type="ECO:0000259" key="1">
    <source>
        <dbReference type="Pfam" id="PF01526"/>
    </source>
</evidence>
<dbReference type="PATRIC" id="fig|42234.21.peg.8964"/>